<feature type="region of interest" description="Disordered" evidence="1">
    <location>
        <begin position="128"/>
        <end position="293"/>
    </location>
</feature>
<dbReference type="InterPro" id="IPR024822">
    <property type="entry name" value="Coilin"/>
</dbReference>
<dbReference type="PANTHER" id="PTHR15197">
    <property type="entry name" value="COILIN P80"/>
    <property type="match status" value="1"/>
</dbReference>
<feature type="compositionally biased region" description="Basic residues" evidence="1">
    <location>
        <begin position="252"/>
        <end position="266"/>
    </location>
</feature>
<reference evidence="4 5" key="1">
    <citation type="submission" date="2021-09" db="EMBL/GenBank/DDBJ databases">
        <title>Genomic insights and catalytic innovation underlie evolution of tropane alkaloids biosynthesis.</title>
        <authorList>
            <person name="Wang Y.-J."/>
            <person name="Tian T."/>
            <person name="Huang J.-P."/>
            <person name="Huang S.-X."/>
        </authorList>
    </citation>
    <scope>NUCLEOTIDE SEQUENCE [LARGE SCALE GENOMIC DNA]</scope>
    <source>
        <strain evidence="4">KIB-2018</strain>
        <tissue evidence="4">Leaf</tissue>
    </source>
</reference>
<dbReference type="PANTHER" id="PTHR15197:SF0">
    <property type="entry name" value="COILIN"/>
    <property type="match status" value="1"/>
</dbReference>
<name>A0AAV8SWQ4_9ROSI</name>
<feature type="compositionally biased region" description="Basic and acidic residues" evidence="1">
    <location>
        <begin position="208"/>
        <end position="222"/>
    </location>
</feature>
<keyword evidence="5" id="KW-1185">Reference proteome</keyword>
<dbReference type="GO" id="GO:0030620">
    <property type="term" value="F:U2 snRNA binding"/>
    <property type="evidence" value="ECO:0007669"/>
    <property type="project" value="TreeGrafter"/>
</dbReference>
<evidence type="ECO:0000313" key="5">
    <source>
        <dbReference type="Proteomes" id="UP001159364"/>
    </source>
</evidence>
<evidence type="ECO:0000313" key="4">
    <source>
        <dbReference type="EMBL" id="KAJ8758892.1"/>
    </source>
</evidence>
<sequence length="621" mass="69759">METVRLRLVFDHILRRTLKTEGLKRCWLLLKPQLKTISDLSSYLVQIFDLEHACSSCLVLSMEGFVLPPFESTSILKDKDIIRVRKKSGTCSELVEIDGVNSLGAVEIVDKQPVPTGMKLLANAEFEKEGGGYESESEEDVPDQEEGPFPEKKYGEQGIVSKKRKRKALKELQSSKRKRNRSASADKGAFALRNGEKDDSLELTETLNDAKADQTRDTDGKSLMKTNRSCQLKKMGNGSVDASSSPSEAKKVPSRSARRKKAKRQWLRAQAKAEKEKKQLLEKISQESPEKNNYTVAEKAIEFGDQEHSKEEPVKDINDLKEVEEQREQESDQDEDVVPVVIRPGHIRYKPRSKVGTGEVVQQNHISVENFQWNGITSKKKGQKWGKEKLSYAKGKNFKIVNQEPDIVPPPVEEEKPVYSHIDFDKLAPYVSSPKEDDVIAYRLIELSSSWTPEISSYRIGKISWFDLSSNQILLVPVPEYPIFPEKKIDDDASDKLPETSIYAEDGSLEIDFQSLLEVRAVWINDLNSTKAVDSEITVSNPGAGTGFEANSQNEACASPQESEKLNPWEEINQVLSAKKSELSLGDNWKRAESSGRKLRSYKASSALGPTIALLRAQDQI</sequence>
<feature type="region of interest" description="Disordered" evidence="1">
    <location>
        <begin position="322"/>
        <end position="341"/>
    </location>
</feature>
<feature type="compositionally biased region" description="Basic and acidic residues" evidence="1">
    <location>
        <begin position="271"/>
        <end position="290"/>
    </location>
</feature>
<gene>
    <name evidence="4" type="ORF">K2173_002671</name>
</gene>
<evidence type="ECO:0000259" key="3">
    <source>
        <dbReference type="Pfam" id="PF23086"/>
    </source>
</evidence>
<dbReference type="GO" id="GO:0015030">
    <property type="term" value="C:Cajal body"/>
    <property type="evidence" value="ECO:0007669"/>
    <property type="project" value="TreeGrafter"/>
</dbReference>
<evidence type="ECO:0000256" key="1">
    <source>
        <dbReference type="SAM" id="MobiDB-lite"/>
    </source>
</evidence>
<feature type="domain" description="Coilin N-terminal" evidence="2">
    <location>
        <begin position="4"/>
        <end position="181"/>
    </location>
</feature>
<dbReference type="InterPro" id="IPR056398">
    <property type="entry name" value="Tudor_Coilin"/>
</dbReference>
<proteinExistence type="predicted"/>
<evidence type="ECO:0000259" key="2">
    <source>
        <dbReference type="Pfam" id="PF15862"/>
    </source>
</evidence>
<protein>
    <recommendedName>
        <fullName evidence="6">Coilin</fullName>
    </recommendedName>
</protein>
<dbReference type="Proteomes" id="UP001159364">
    <property type="component" value="Linkage Group LG07"/>
</dbReference>
<evidence type="ECO:0008006" key="6">
    <source>
        <dbReference type="Google" id="ProtNLM"/>
    </source>
</evidence>
<organism evidence="4 5">
    <name type="scientific">Erythroxylum novogranatense</name>
    <dbReference type="NCBI Taxonomy" id="1862640"/>
    <lineage>
        <taxon>Eukaryota</taxon>
        <taxon>Viridiplantae</taxon>
        <taxon>Streptophyta</taxon>
        <taxon>Embryophyta</taxon>
        <taxon>Tracheophyta</taxon>
        <taxon>Spermatophyta</taxon>
        <taxon>Magnoliopsida</taxon>
        <taxon>eudicotyledons</taxon>
        <taxon>Gunneridae</taxon>
        <taxon>Pentapetalae</taxon>
        <taxon>rosids</taxon>
        <taxon>fabids</taxon>
        <taxon>Malpighiales</taxon>
        <taxon>Erythroxylaceae</taxon>
        <taxon>Erythroxylum</taxon>
    </lineage>
</organism>
<feature type="compositionally biased region" description="Acidic residues" evidence="1">
    <location>
        <begin position="135"/>
        <end position="148"/>
    </location>
</feature>
<comment type="caution">
    <text evidence="4">The sequence shown here is derived from an EMBL/GenBank/DDBJ whole genome shotgun (WGS) entry which is preliminary data.</text>
</comment>
<dbReference type="Pfam" id="PF15862">
    <property type="entry name" value="Coilin_N"/>
    <property type="match status" value="1"/>
</dbReference>
<dbReference type="Pfam" id="PF23086">
    <property type="entry name" value="Tudor_Coilin"/>
    <property type="match status" value="1"/>
</dbReference>
<feature type="domain" description="Coilin tudor" evidence="3">
    <location>
        <begin position="421"/>
        <end position="522"/>
    </location>
</feature>
<dbReference type="EMBL" id="JAIWQS010000007">
    <property type="protein sequence ID" value="KAJ8758892.1"/>
    <property type="molecule type" value="Genomic_DNA"/>
</dbReference>
<dbReference type="GO" id="GO:0030619">
    <property type="term" value="F:U1 snRNA binding"/>
    <property type="evidence" value="ECO:0007669"/>
    <property type="project" value="TreeGrafter"/>
</dbReference>
<dbReference type="InterPro" id="IPR031722">
    <property type="entry name" value="Coilin_N"/>
</dbReference>
<dbReference type="AlphaFoldDB" id="A0AAV8SWQ4"/>
<dbReference type="GO" id="GO:0000387">
    <property type="term" value="P:spliceosomal snRNP assembly"/>
    <property type="evidence" value="ECO:0007669"/>
    <property type="project" value="TreeGrafter"/>
</dbReference>
<accession>A0AAV8SWQ4</accession>